<dbReference type="EMBL" id="JAMQGM010000016">
    <property type="protein sequence ID" value="MCM2577160.1"/>
    <property type="molecule type" value="Genomic_DNA"/>
</dbReference>
<keyword evidence="3 7" id="KW-0812">Transmembrane</keyword>
<dbReference type="PANTHER" id="PTHR23513:SF11">
    <property type="entry name" value="STAPHYLOFERRIN A TRANSPORTER"/>
    <property type="match status" value="1"/>
</dbReference>
<name>A0ABT0X4I5_9ACTN</name>
<dbReference type="Pfam" id="PF07690">
    <property type="entry name" value="MFS_1"/>
    <property type="match status" value="1"/>
</dbReference>
<gene>
    <name evidence="8" type="ORF">M1E25_07315</name>
</gene>
<keyword evidence="5 7" id="KW-0472">Membrane</keyword>
<keyword evidence="4 7" id="KW-1133">Transmembrane helix</keyword>
<dbReference type="InterPro" id="IPR036259">
    <property type="entry name" value="MFS_trans_sf"/>
</dbReference>
<feature type="transmembrane region" description="Helical" evidence="7">
    <location>
        <begin position="270"/>
        <end position="291"/>
    </location>
</feature>
<feature type="transmembrane region" description="Helical" evidence="7">
    <location>
        <begin position="326"/>
        <end position="349"/>
    </location>
</feature>
<evidence type="ECO:0000256" key="7">
    <source>
        <dbReference type="SAM" id="Phobius"/>
    </source>
</evidence>
<feature type="transmembrane region" description="Helical" evidence="7">
    <location>
        <begin position="361"/>
        <end position="385"/>
    </location>
</feature>
<organism evidence="8 9">
    <name type="scientific">Streptomyces meridianus</name>
    <dbReference type="NCBI Taxonomy" id="2938945"/>
    <lineage>
        <taxon>Bacteria</taxon>
        <taxon>Bacillati</taxon>
        <taxon>Actinomycetota</taxon>
        <taxon>Actinomycetes</taxon>
        <taxon>Kitasatosporales</taxon>
        <taxon>Streptomycetaceae</taxon>
        <taxon>Streptomyces</taxon>
    </lineage>
</organism>
<proteinExistence type="predicted"/>
<feature type="transmembrane region" description="Helical" evidence="7">
    <location>
        <begin position="32"/>
        <end position="54"/>
    </location>
</feature>
<keyword evidence="2" id="KW-1003">Cell membrane</keyword>
<evidence type="ECO:0000256" key="4">
    <source>
        <dbReference type="ARBA" id="ARBA00022989"/>
    </source>
</evidence>
<feature type="transmembrane region" description="Helical" evidence="7">
    <location>
        <begin position="303"/>
        <end position="320"/>
    </location>
</feature>
<evidence type="ECO:0000256" key="2">
    <source>
        <dbReference type="ARBA" id="ARBA00022475"/>
    </source>
</evidence>
<sequence length="427" mass="43441">MPGQGDVVSQPATSPGALGEARPLRRNRDFRLLWTGQALSSLGSSMTTVVYPLLALGATHSATMAGVVGFAGMAAAALMRLPAGVLADRYPLKPLMVVPDLARAATTLSIVVVILTGHVTLAHLLVAAVLGSVCGALFDSAQAVAVRHVVPAEQLPNALAYNEARGHLAGLAGQPSGGYLYGVGAAVPVLADAVSYLACAGLTSLVRSPMRSSQAPERLRTLWRDIPVGLRYVASSPFLRVTLACAVGFSVVFAGLTIAVIALQGTGGDAAFHVGAALSMGALGGILGAWASPQLTKRLTPAVLVYVFGWTCCVALVLLGQVQDTYVIGALLALMFFVATPANATLFAAQIDITPPELQGRVVSAAMLAAGVAGPAGPPLAGLLLDNAGQAPTFLLFAALAAALTIVMHLSTPVRTMHRPGTAPKAG</sequence>
<feature type="transmembrane region" description="Helical" evidence="7">
    <location>
        <begin position="391"/>
        <end position="410"/>
    </location>
</feature>
<comment type="subcellular location">
    <subcellularLocation>
        <location evidence="1">Cell membrane</location>
        <topology evidence="1">Multi-pass membrane protein</topology>
    </subcellularLocation>
</comment>
<comment type="caution">
    <text evidence="8">The sequence shown here is derived from an EMBL/GenBank/DDBJ whole genome shotgun (WGS) entry which is preliminary data.</text>
</comment>
<evidence type="ECO:0000313" key="8">
    <source>
        <dbReference type="EMBL" id="MCM2577160.1"/>
    </source>
</evidence>
<dbReference type="RefSeq" id="WP_251411506.1">
    <property type="nucleotide sequence ID" value="NZ_JAMQGM010000016.1"/>
</dbReference>
<feature type="transmembrane region" description="Helical" evidence="7">
    <location>
        <begin position="108"/>
        <end position="138"/>
    </location>
</feature>
<dbReference type="InterPro" id="IPR011701">
    <property type="entry name" value="MFS"/>
</dbReference>
<feature type="transmembrane region" description="Helical" evidence="7">
    <location>
        <begin position="241"/>
        <end position="264"/>
    </location>
</feature>
<dbReference type="Gene3D" id="1.20.1250.20">
    <property type="entry name" value="MFS general substrate transporter like domains"/>
    <property type="match status" value="1"/>
</dbReference>
<evidence type="ECO:0000256" key="5">
    <source>
        <dbReference type="ARBA" id="ARBA00023136"/>
    </source>
</evidence>
<accession>A0ABT0X4I5</accession>
<evidence type="ECO:0000256" key="6">
    <source>
        <dbReference type="SAM" id="MobiDB-lite"/>
    </source>
</evidence>
<evidence type="ECO:0000313" key="9">
    <source>
        <dbReference type="Proteomes" id="UP001167160"/>
    </source>
</evidence>
<keyword evidence="9" id="KW-1185">Reference proteome</keyword>
<reference evidence="8" key="1">
    <citation type="journal article" date="2023" name="Int. J. Syst. Evol. Microbiol.">
        <title>Streptomyces meridianus sp. nov. isolated from brackish water of the Tagus estuary in Alcochete, Portugal.</title>
        <authorList>
            <person name="Santos J.D.N."/>
            <person name="Klimek D."/>
            <person name="Calusinska M."/>
            <person name="Lobo Da Cunha A."/>
            <person name="Catita J."/>
            <person name="Goncalves H."/>
            <person name="Gonzalez I."/>
            <person name="Reyes F."/>
            <person name="Lage O.M."/>
        </authorList>
    </citation>
    <scope>NUCLEOTIDE SEQUENCE</scope>
    <source>
        <strain evidence="8">MTZ3.1</strain>
    </source>
</reference>
<dbReference type="Proteomes" id="UP001167160">
    <property type="component" value="Unassembled WGS sequence"/>
</dbReference>
<feature type="region of interest" description="Disordered" evidence="6">
    <location>
        <begin position="1"/>
        <end position="20"/>
    </location>
</feature>
<dbReference type="SUPFAM" id="SSF103473">
    <property type="entry name" value="MFS general substrate transporter"/>
    <property type="match status" value="1"/>
</dbReference>
<dbReference type="PANTHER" id="PTHR23513">
    <property type="entry name" value="INTEGRAL MEMBRANE EFFLUX PROTEIN-RELATED"/>
    <property type="match status" value="1"/>
</dbReference>
<protein>
    <submittedName>
        <fullName evidence="8">MFS transporter</fullName>
    </submittedName>
</protein>
<evidence type="ECO:0000256" key="3">
    <source>
        <dbReference type="ARBA" id="ARBA00022692"/>
    </source>
</evidence>
<evidence type="ECO:0000256" key="1">
    <source>
        <dbReference type="ARBA" id="ARBA00004651"/>
    </source>
</evidence>
<dbReference type="CDD" id="cd06173">
    <property type="entry name" value="MFS_MefA_like"/>
    <property type="match status" value="1"/>
</dbReference>
<feature type="transmembrane region" description="Helical" evidence="7">
    <location>
        <begin position="66"/>
        <end position="87"/>
    </location>
</feature>